<feature type="signal peptide" evidence="2">
    <location>
        <begin position="1"/>
        <end position="32"/>
    </location>
</feature>
<accession>A0AA97PR93</accession>
<feature type="region of interest" description="Disordered" evidence="1">
    <location>
        <begin position="167"/>
        <end position="189"/>
    </location>
</feature>
<organism evidence="3">
    <name type="scientific">Pyricularia oryzae (strain Y34)</name>
    <name type="common">Rice blast fungus</name>
    <name type="synonym">Magnaporthe oryzae</name>
    <dbReference type="NCBI Taxonomy" id="1143189"/>
    <lineage>
        <taxon>Eukaryota</taxon>
        <taxon>Fungi</taxon>
        <taxon>Dikarya</taxon>
        <taxon>Ascomycota</taxon>
        <taxon>Pezizomycotina</taxon>
        <taxon>Sordariomycetes</taxon>
        <taxon>Sordariomycetidae</taxon>
        <taxon>Magnaporthales</taxon>
        <taxon>Pyriculariaceae</taxon>
        <taxon>Pyricularia</taxon>
    </lineage>
</organism>
<dbReference type="SUPFAM" id="SSF56399">
    <property type="entry name" value="ADP-ribosylation"/>
    <property type="match status" value="1"/>
</dbReference>
<dbReference type="EMBL" id="JH794011">
    <property type="protein sequence ID" value="ELQ43778.1"/>
    <property type="molecule type" value="Genomic_DNA"/>
</dbReference>
<protein>
    <submittedName>
        <fullName evidence="3">Uncharacterized protein</fullName>
    </submittedName>
</protein>
<proteinExistence type="predicted"/>
<evidence type="ECO:0000256" key="1">
    <source>
        <dbReference type="SAM" id="MobiDB-lite"/>
    </source>
</evidence>
<name>A0AA97PR93_PYRO3</name>
<evidence type="ECO:0000256" key="2">
    <source>
        <dbReference type="SAM" id="SignalP"/>
    </source>
</evidence>
<reference evidence="3" key="1">
    <citation type="journal article" date="2012" name="PLoS Genet.">
        <title>Comparative analysis of the genomes of two field isolates of the rice blast fungus Magnaporthe oryzae.</title>
        <authorList>
            <person name="Xue M."/>
            <person name="Yang J."/>
            <person name="Li Z."/>
            <person name="Hu S."/>
            <person name="Yao N."/>
            <person name="Dean R.A."/>
            <person name="Zhao W."/>
            <person name="Shen M."/>
            <person name="Zhang H."/>
            <person name="Li C."/>
            <person name="Liu L."/>
            <person name="Cao L."/>
            <person name="Xu X."/>
            <person name="Xing Y."/>
            <person name="Hsiang T."/>
            <person name="Zhang Z."/>
            <person name="Xu J.R."/>
            <person name="Peng Y.L."/>
        </authorList>
    </citation>
    <scope>NUCLEOTIDE SEQUENCE</scope>
    <source>
        <strain evidence="3">Y34</strain>
    </source>
</reference>
<feature type="chain" id="PRO_5041739985" evidence="2">
    <location>
        <begin position="33"/>
        <end position="341"/>
    </location>
</feature>
<evidence type="ECO:0000313" key="3">
    <source>
        <dbReference type="EMBL" id="ELQ43778.1"/>
    </source>
</evidence>
<dbReference type="AlphaFoldDB" id="A0AA97PR93"/>
<keyword evidence="2" id="KW-0732">Signal</keyword>
<gene>
    <name evidence="3" type="ORF">OOU_Y34scaffold00132g9</name>
</gene>
<dbReference type="Proteomes" id="UP000011086">
    <property type="component" value="Unassembled WGS sequence"/>
</dbReference>
<sequence length="341" mass="38878">MHCKCVRFAANGWPLFYSYYTAATALLQTVYAAPPPAPTVNTAVPLDLTVRHSIPCQDAWIEAGKNLGLGPDGVHVVFDEDNCRPWATDPGKTKVLAVGERERNLGPKENDRHQGSQVQGLWGRQGRCKECQKQRLSLVEKNLIADRKGRRGPWDLRTVVLGNPDNATASIPREWPGTPVGTTADPDFIRRHKGLTPKAAAEMTDQRVRLGYTPNSMMGDYRRLYPDETVYIYEVDEDDSRFTSAFVKYVARYPHNDFYDINHRATDVAKKIPIRWRSIKRWWKVMPGTKNYEVHENKEFQPQPRGFWSRALNVFGYCSRWASQCSARLGQFSRFGRFGGP</sequence>